<gene>
    <name evidence="13" type="ordered locus">Sden_0793</name>
</gene>
<dbReference type="EC" id="5.4.99.19" evidence="5"/>
<evidence type="ECO:0000313" key="14">
    <source>
        <dbReference type="Proteomes" id="UP000001982"/>
    </source>
</evidence>
<organism evidence="13 14">
    <name type="scientific">Shewanella denitrificans (strain OS217 / ATCC BAA-1090 / DSM 15013)</name>
    <dbReference type="NCBI Taxonomy" id="318161"/>
    <lineage>
        <taxon>Bacteria</taxon>
        <taxon>Pseudomonadati</taxon>
        <taxon>Pseudomonadota</taxon>
        <taxon>Gammaproteobacteria</taxon>
        <taxon>Alteromonadales</taxon>
        <taxon>Shewanellaceae</taxon>
        <taxon>Shewanella</taxon>
    </lineage>
</organism>
<evidence type="ECO:0000256" key="4">
    <source>
        <dbReference type="ARBA" id="ARBA00037590"/>
    </source>
</evidence>
<comment type="catalytic activity">
    <reaction evidence="3">
        <text>uridine(516) in 16S rRNA = pseudouridine(516) in 16S rRNA</text>
        <dbReference type="Rhea" id="RHEA:38867"/>
        <dbReference type="Rhea" id="RHEA-COMP:10089"/>
        <dbReference type="Rhea" id="RHEA-COMP:10090"/>
        <dbReference type="ChEBI" id="CHEBI:65314"/>
        <dbReference type="ChEBI" id="CHEBI:65315"/>
        <dbReference type="EC" id="5.4.99.19"/>
    </reaction>
</comment>
<evidence type="ECO:0000313" key="13">
    <source>
        <dbReference type="EMBL" id="ABE54083.1"/>
    </source>
</evidence>
<dbReference type="InterPro" id="IPR036986">
    <property type="entry name" value="S4_RNA-bd_sf"/>
</dbReference>
<dbReference type="HOGENOM" id="CLU_024979_1_2_6"/>
<dbReference type="PROSITE" id="PS50889">
    <property type="entry name" value="S4"/>
    <property type="match status" value="1"/>
</dbReference>
<dbReference type="GO" id="GO:0160136">
    <property type="term" value="F:16S rRNA pseudouridine(516) synthase activity"/>
    <property type="evidence" value="ECO:0007669"/>
    <property type="project" value="UniProtKB-EC"/>
</dbReference>
<dbReference type="GO" id="GO:0005829">
    <property type="term" value="C:cytosol"/>
    <property type="evidence" value="ECO:0007669"/>
    <property type="project" value="UniProtKB-ARBA"/>
</dbReference>
<dbReference type="RefSeq" id="WP_011495248.1">
    <property type="nucleotide sequence ID" value="NC_007954.1"/>
</dbReference>
<dbReference type="SUPFAM" id="SSF55174">
    <property type="entry name" value="Alpha-L RNA-binding motif"/>
    <property type="match status" value="1"/>
</dbReference>
<dbReference type="Gene3D" id="3.30.70.580">
    <property type="entry name" value="Pseudouridine synthase I, catalytic domain, N-terminal subdomain"/>
    <property type="match status" value="1"/>
</dbReference>
<evidence type="ECO:0000256" key="2">
    <source>
        <dbReference type="ARBA" id="ARBA00023235"/>
    </source>
</evidence>
<evidence type="ECO:0000256" key="6">
    <source>
        <dbReference type="ARBA" id="ARBA00041097"/>
    </source>
</evidence>
<accession>Q12R43</accession>
<dbReference type="NCBIfam" id="TIGR00093">
    <property type="entry name" value="pseudouridine synthase"/>
    <property type="match status" value="1"/>
</dbReference>
<dbReference type="PANTHER" id="PTHR47683">
    <property type="entry name" value="PSEUDOURIDINE SYNTHASE FAMILY PROTEIN-RELATED"/>
    <property type="match status" value="1"/>
</dbReference>
<dbReference type="Gene3D" id="3.30.70.1560">
    <property type="entry name" value="Alpha-L RNA-binding motif"/>
    <property type="match status" value="1"/>
</dbReference>
<dbReference type="InterPro" id="IPR002942">
    <property type="entry name" value="S4_RNA-bd"/>
</dbReference>
<dbReference type="eggNOG" id="COG1187">
    <property type="taxonomic scope" value="Bacteria"/>
</dbReference>
<keyword evidence="14" id="KW-1185">Reference proteome</keyword>
<keyword evidence="11" id="KW-0694">RNA-binding</keyword>
<proteinExistence type="inferred from homology"/>
<evidence type="ECO:0000259" key="12">
    <source>
        <dbReference type="SMART" id="SM00363"/>
    </source>
</evidence>
<dbReference type="CDD" id="cd02553">
    <property type="entry name" value="PseudoU_synth_RsuA"/>
    <property type="match status" value="1"/>
</dbReference>
<evidence type="ECO:0000256" key="3">
    <source>
        <dbReference type="ARBA" id="ARBA00036749"/>
    </source>
</evidence>
<dbReference type="CDD" id="cd00165">
    <property type="entry name" value="S4"/>
    <property type="match status" value="1"/>
</dbReference>
<evidence type="ECO:0000256" key="8">
    <source>
        <dbReference type="ARBA" id="ARBA00042589"/>
    </source>
</evidence>
<dbReference type="AlphaFoldDB" id="Q12R43"/>
<feature type="domain" description="RNA-binding S4" evidence="12">
    <location>
        <begin position="1"/>
        <end position="63"/>
    </location>
</feature>
<dbReference type="GO" id="GO:0003723">
    <property type="term" value="F:RNA binding"/>
    <property type="evidence" value="ECO:0007669"/>
    <property type="project" value="UniProtKB-KW"/>
</dbReference>
<protein>
    <recommendedName>
        <fullName evidence="6">Ribosomal small subunit pseudouridine synthase A</fullName>
        <ecNumber evidence="5">5.4.99.19</ecNumber>
    </recommendedName>
    <alternativeName>
        <fullName evidence="8">16S pseudouridylate 516 synthase</fullName>
    </alternativeName>
    <alternativeName>
        <fullName evidence="7">16S rRNA pseudouridine(516) synthase</fullName>
    </alternativeName>
    <alternativeName>
        <fullName evidence="9">rRNA pseudouridylate synthase A</fullName>
    </alternativeName>
    <alternativeName>
        <fullName evidence="10">rRNA-uridine isomerase A</fullName>
    </alternativeName>
</protein>
<evidence type="ECO:0000256" key="9">
    <source>
        <dbReference type="ARBA" id="ARBA00042844"/>
    </source>
</evidence>
<dbReference type="KEGG" id="sdn:Sden_0793"/>
<dbReference type="SUPFAM" id="SSF55120">
    <property type="entry name" value="Pseudouridine synthase"/>
    <property type="match status" value="1"/>
</dbReference>
<evidence type="ECO:0000256" key="11">
    <source>
        <dbReference type="PROSITE-ProRule" id="PRU00182"/>
    </source>
</evidence>
<evidence type="ECO:0000256" key="5">
    <source>
        <dbReference type="ARBA" id="ARBA00038915"/>
    </source>
</evidence>
<dbReference type="FunFam" id="3.30.70.1560:FF:000001">
    <property type="entry name" value="Pseudouridine synthase"/>
    <property type="match status" value="1"/>
</dbReference>
<dbReference type="GO" id="GO:0000455">
    <property type="term" value="P:enzyme-directed rRNA pseudouridine synthesis"/>
    <property type="evidence" value="ECO:0007669"/>
    <property type="project" value="UniProtKB-ARBA"/>
</dbReference>
<dbReference type="STRING" id="318161.Sden_0793"/>
<dbReference type="InterPro" id="IPR020103">
    <property type="entry name" value="PsdUridine_synth_cat_dom_sf"/>
</dbReference>
<dbReference type="Pfam" id="PF01479">
    <property type="entry name" value="S4"/>
    <property type="match status" value="1"/>
</dbReference>
<dbReference type="InterPro" id="IPR006145">
    <property type="entry name" value="PsdUridine_synth_RsuA/RluA"/>
</dbReference>
<dbReference type="OrthoDB" id="9807213at2"/>
<evidence type="ECO:0000256" key="1">
    <source>
        <dbReference type="ARBA" id="ARBA00008348"/>
    </source>
</evidence>
<dbReference type="InterPro" id="IPR050343">
    <property type="entry name" value="RsuA_PseudoU_synthase"/>
</dbReference>
<dbReference type="Proteomes" id="UP000001982">
    <property type="component" value="Chromosome"/>
</dbReference>
<dbReference type="InterPro" id="IPR020094">
    <property type="entry name" value="TruA/RsuA/RluB/E/F_N"/>
</dbReference>
<dbReference type="Pfam" id="PF00849">
    <property type="entry name" value="PseudoU_synth_2"/>
    <property type="match status" value="1"/>
</dbReference>
<comment type="function">
    <text evidence="4">Responsible for synthesis of pseudouridine from uracil-516 in 16S ribosomal RNA.</text>
</comment>
<dbReference type="InterPro" id="IPR000748">
    <property type="entry name" value="PsdUridine_synth_RsuA/RluB/E/F"/>
</dbReference>
<dbReference type="InterPro" id="IPR042092">
    <property type="entry name" value="PsdUridine_s_RsuA/RluB/E/F_cat"/>
</dbReference>
<sequence length="233" mass="25607">MRLDKFVCKSTPLSRTEAVQVIHHERVLVNGVAIVDEAAQVHENNHIILDGKHLVPRPFRYLLLHKPANCLSANISEPSKSTKYPSVFDVLNIDNSSELHLVGRLDADTTGLLLATDDGRWSFTITSPNSDCSKVYRVGLAKPLGPEVADKFLAGILLQGEHELTLPAKLEVISPNQVLLTLTQGKFHQVKRMFAAVGNKVVSLHREKIGAISLDVPQGQWRALTEAEVNAMG</sequence>
<name>Q12R43_SHEDO</name>
<keyword evidence="2" id="KW-0413">Isomerase</keyword>
<reference evidence="13 14" key="1">
    <citation type="submission" date="2006-03" db="EMBL/GenBank/DDBJ databases">
        <title>Complete sequence of Shewanella denitrificans OS217.</title>
        <authorList>
            <consortium name="US DOE Joint Genome Institute"/>
            <person name="Copeland A."/>
            <person name="Lucas S."/>
            <person name="Lapidus A."/>
            <person name="Barry K."/>
            <person name="Detter J.C."/>
            <person name="Glavina del Rio T."/>
            <person name="Hammon N."/>
            <person name="Israni S."/>
            <person name="Dalin E."/>
            <person name="Tice H."/>
            <person name="Pitluck S."/>
            <person name="Brettin T."/>
            <person name="Bruce D."/>
            <person name="Han C."/>
            <person name="Tapia R."/>
            <person name="Gilna P."/>
            <person name="Kiss H."/>
            <person name="Schmutz J."/>
            <person name="Larimer F."/>
            <person name="Land M."/>
            <person name="Hauser L."/>
            <person name="Kyrpides N."/>
            <person name="Lykidis A."/>
            <person name="Richardson P."/>
        </authorList>
    </citation>
    <scope>NUCLEOTIDE SEQUENCE [LARGE SCALE GENOMIC DNA]</scope>
    <source>
        <strain evidence="14">OS217 / ATCC BAA-1090 / DSM 15013</strain>
    </source>
</reference>
<evidence type="ECO:0000256" key="10">
    <source>
        <dbReference type="ARBA" id="ARBA00043143"/>
    </source>
</evidence>
<dbReference type="Gene3D" id="3.10.290.10">
    <property type="entry name" value="RNA-binding S4 domain"/>
    <property type="match status" value="1"/>
</dbReference>
<dbReference type="SMART" id="SM00363">
    <property type="entry name" value="S4"/>
    <property type="match status" value="1"/>
</dbReference>
<dbReference type="PANTHER" id="PTHR47683:SF4">
    <property type="entry name" value="PSEUDOURIDINE SYNTHASE"/>
    <property type="match status" value="1"/>
</dbReference>
<dbReference type="EMBL" id="CP000302">
    <property type="protein sequence ID" value="ABE54083.1"/>
    <property type="molecule type" value="Genomic_DNA"/>
</dbReference>
<evidence type="ECO:0000256" key="7">
    <source>
        <dbReference type="ARBA" id="ARBA00041336"/>
    </source>
</evidence>
<comment type="similarity">
    <text evidence="1">Belongs to the pseudouridine synthase RsuA family.</text>
</comment>